<feature type="domain" description="CNH" evidence="2">
    <location>
        <begin position="28"/>
        <end position="319"/>
    </location>
</feature>
<dbReference type="Pfam" id="PF00780">
    <property type="entry name" value="CNH"/>
    <property type="match status" value="1"/>
</dbReference>
<keyword evidence="4" id="KW-1185">Reference proteome</keyword>
<feature type="region of interest" description="Disordered" evidence="1">
    <location>
        <begin position="348"/>
        <end position="369"/>
    </location>
</feature>
<evidence type="ECO:0000313" key="4">
    <source>
        <dbReference type="Proteomes" id="UP001188597"/>
    </source>
</evidence>
<dbReference type="GO" id="GO:0016020">
    <property type="term" value="C:membrane"/>
    <property type="evidence" value="ECO:0007669"/>
    <property type="project" value="TreeGrafter"/>
</dbReference>
<dbReference type="GO" id="GO:0006914">
    <property type="term" value="P:autophagy"/>
    <property type="evidence" value="ECO:0007669"/>
    <property type="project" value="TreeGrafter"/>
</dbReference>
<proteinExistence type="predicted"/>
<gene>
    <name evidence="3" type="ORF">RJ639_029939</name>
</gene>
<dbReference type="GO" id="GO:0034058">
    <property type="term" value="P:endosomal vesicle fusion"/>
    <property type="evidence" value="ECO:0007669"/>
    <property type="project" value="TreeGrafter"/>
</dbReference>
<dbReference type="Proteomes" id="UP001188597">
    <property type="component" value="Unassembled WGS sequence"/>
</dbReference>
<dbReference type="PROSITE" id="PS50219">
    <property type="entry name" value="CNH"/>
    <property type="match status" value="1"/>
</dbReference>
<name>A0AA89BHV4_9ASTE</name>
<dbReference type="GO" id="GO:0005737">
    <property type="term" value="C:cytoplasm"/>
    <property type="evidence" value="ECO:0007669"/>
    <property type="project" value="TreeGrafter"/>
</dbReference>
<sequence>MAKFEPERGNIVEAFVDFNPSSDYSVSVSSIRSLALSKKSDSETLLYVGSASGNLLLLSLNPARNPSENDVSNAKNVTFMRYVRISDRSVDYIHVVTAIDKVLVVSGGFIYFLDPLLLQPLKKLSSLRGVSVVARRVRSRQTDSPNTSVGGYSGSSSSSTTAAVDKRLMLLGLDSTGESLVILEEYQCPNGVNSLVWLDDSIIIGAAGGYYLYSCVAGQSALICSLPDPSTPPYLKLLSKENQVLLLVDNVGVTVNAQGQPVGGSLVFREAPDSVGELARYLVVVKNGKMELYHKKSGNSVQMIPFSGEGVGPFIVADEEDGSGKVVAVATPSKPRCGLLIKNVKKDDNQPLGPTAWPPSDYRKSKPESCRTASGLATGNKNLSAAPGFYCQTTGCWQEVHGSLLESKLSPENCQNIPPLPQNYL</sequence>
<dbReference type="PANTHER" id="PTHR12894">
    <property type="entry name" value="CNH DOMAIN CONTAINING"/>
    <property type="match status" value="1"/>
</dbReference>
<dbReference type="AlphaFoldDB" id="A0AA89BHV4"/>
<dbReference type="InterPro" id="IPR032914">
    <property type="entry name" value="Vam6/VPS39/TRAP1"/>
</dbReference>
<dbReference type="EMBL" id="JAVXUP010000130">
    <property type="protein sequence ID" value="KAK3037097.1"/>
    <property type="molecule type" value="Genomic_DNA"/>
</dbReference>
<dbReference type="SUPFAM" id="SSF50978">
    <property type="entry name" value="WD40 repeat-like"/>
    <property type="match status" value="1"/>
</dbReference>
<dbReference type="PANTHER" id="PTHR12894:SF43">
    <property type="entry name" value="VACUOLAR SORTING PROTEIN 3"/>
    <property type="match status" value="1"/>
</dbReference>
<organism evidence="3 4">
    <name type="scientific">Escallonia herrerae</name>
    <dbReference type="NCBI Taxonomy" id="1293975"/>
    <lineage>
        <taxon>Eukaryota</taxon>
        <taxon>Viridiplantae</taxon>
        <taxon>Streptophyta</taxon>
        <taxon>Embryophyta</taxon>
        <taxon>Tracheophyta</taxon>
        <taxon>Spermatophyta</taxon>
        <taxon>Magnoliopsida</taxon>
        <taxon>eudicotyledons</taxon>
        <taxon>Gunneridae</taxon>
        <taxon>Pentapetalae</taxon>
        <taxon>asterids</taxon>
        <taxon>campanulids</taxon>
        <taxon>Escalloniales</taxon>
        <taxon>Escalloniaceae</taxon>
        <taxon>Escallonia</taxon>
    </lineage>
</organism>
<evidence type="ECO:0000313" key="3">
    <source>
        <dbReference type="EMBL" id="KAK3037097.1"/>
    </source>
</evidence>
<evidence type="ECO:0000256" key="1">
    <source>
        <dbReference type="SAM" id="MobiDB-lite"/>
    </source>
</evidence>
<dbReference type="InterPro" id="IPR036322">
    <property type="entry name" value="WD40_repeat_dom_sf"/>
</dbReference>
<accession>A0AA89BHV4</accession>
<reference evidence="3" key="1">
    <citation type="submission" date="2022-12" db="EMBL/GenBank/DDBJ databases">
        <title>Draft genome assemblies for two species of Escallonia (Escalloniales).</title>
        <authorList>
            <person name="Chanderbali A."/>
            <person name="Dervinis C."/>
            <person name="Anghel I."/>
            <person name="Soltis D."/>
            <person name="Soltis P."/>
            <person name="Zapata F."/>
        </authorList>
    </citation>
    <scope>NUCLEOTIDE SEQUENCE</scope>
    <source>
        <strain evidence="3">UCBG64.0493</strain>
        <tissue evidence="3">Leaf</tissue>
    </source>
</reference>
<comment type="caution">
    <text evidence="3">The sequence shown here is derived from an EMBL/GenBank/DDBJ whole genome shotgun (WGS) entry which is preliminary data.</text>
</comment>
<dbReference type="InterPro" id="IPR001180">
    <property type="entry name" value="CNH_dom"/>
</dbReference>
<protein>
    <recommendedName>
        <fullName evidence="2">CNH domain-containing protein</fullName>
    </recommendedName>
</protein>
<evidence type="ECO:0000259" key="2">
    <source>
        <dbReference type="PROSITE" id="PS50219"/>
    </source>
</evidence>